<comment type="caution">
    <text evidence="1">The sequence shown here is derived from an EMBL/GenBank/DDBJ whole genome shotgun (WGS) entry which is preliminary data.</text>
</comment>
<dbReference type="EMBL" id="CM023484">
    <property type="protein sequence ID" value="KAH6933742.1"/>
    <property type="molecule type" value="Genomic_DNA"/>
</dbReference>
<reference evidence="1" key="1">
    <citation type="submission" date="2020-05" db="EMBL/GenBank/DDBJ databases">
        <title>Large-scale comparative analyses of tick genomes elucidate their genetic diversity and vector capacities.</title>
        <authorList>
            <person name="Jia N."/>
            <person name="Wang J."/>
            <person name="Shi W."/>
            <person name="Du L."/>
            <person name="Sun Y."/>
            <person name="Zhan W."/>
            <person name="Jiang J."/>
            <person name="Wang Q."/>
            <person name="Zhang B."/>
            <person name="Ji P."/>
            <person name="Sakyi L.B."/>
            <person name="Cui X."/>
            <person name="Yuan T."/>
            <person name="Jiang B."/>
            <person name="Yang W."/>
            <person name="Lam T.T.-Y."/>
            <person name="Chang Q."/>
            <person name="Ding S."/>
            <person name="Wang X."/>
            <person name="Zhu J."/>
            <person name="Ruan X."/>
            <person name="Zhao L."/>
            <person name="Wei J."/>
            <person name="Que T."/>
            <person name="Du C."/>
            <person name="Cheng J."/>
            <person name="Dai P."/>
            <person name="Han X."/>
            <person name="Huang E."/>
            <person name="Gao Y."/>
            <person name="Liu J."/>
            <person name="Shao H."/>
            <person name="Ye R."/>
            <person name="Li L."/>
            <person name="Wei W."/>
            <person name="Wang X."/>
            <person name="Wang C."/>
            <person name="Yang T."/>
            <person name="Huo Q."/>
            <person name="Li W."/>
            <person name="Guo W."/>
            <person name="Chen H."/>
            <person name="Zhou L."/>
            <person name="Ni X."/>
            <person name="Tian J."/>
            <person name="Zhou Y."/>
            <person name="Sheng Y."/>
            <person name="Liu T."/>
            <person name="Pan Y."/>
            <person name="Xia L."/>
            <person name="Li J."/>
            <person name="Zhao F."/>
            <person name="Cao W."/>
        </authorList>
    </citation>
    <scope>NUCLEOTIDE SEQUENCE</scope>
    <source>
        <strain evidence="1">Hyas-2018</strain>
    </source>
</reference>
<evidence type="ECO:0000313" key="1">
    <source>
        <dbReference type="EMBL" id="KAH6933742.1"/>
    </source>
</evidence>
<accession>A0ACB7SKT7</accession>
<keyword evidence="2" id="KW-1185">Reference proteome</keyword>
<evidence type="ECO:0000313" key="2">
    <source>
        <dbReference type="Proteomes" id="UP000821845"/>
    </source>
</evidence>
<name>A0ACB7SKT7_HYAAI</name>
<gene>
    <name evidence="1" type="ORF">HPB50_017708</name>
</gene>
<sequence length="155" mass="17490">MTTNKQHGSTCDWLSADFMGLPCVTFYKAELHDATNETADRLWEKIASGNASDIGESDDERDVPLEEVLRENDGDMLSSSKDEDDNGRSPLKGISVKENVPKIFQWKRKLYVLQPDNDFNGHSECPADADETCTLYINSSEIPARVHFQSHSREH</sequence>
<proteinExistence type="predicted"/>
<dbReference type="Proteomes" id="UP000821845">
    <property type="component" value="Chromosome 4"/>
</dbReference>
<protein>
    <submittedName>
        <fullName evidence="1">Uncharacterized protein</fullName>
    </submittedName>
</protein>
<organism evidence="1 2">
    <name type="scientific">Hyalomma asiaticum</name>
    <name type="common">Tick</name>
    <dbReference type="NCBI Taxonomy" id="266040"/>
    <lineage>
        <taxon>Eukaryota</taxon>
        <taxon>Metazoa</taxon>
        <taxon>Ecdysozoa</taxon>
        <taxon>Arthropoda</taxon>
        <taxon>Chelicerata</taxon>
        <taxon>Arachnida</taxon>
        <taxon>Acari</taxon>
        <taxon>Parasitiformes</taxon>
        <taxon>Ixodida</taxon>
        <taxon>Ixodoidea</taxon>
        <taxon>Ixodidae</taxon>
        <taxon>Hyalomminae</taxon>
        <taxon>Hyalomma</taxon>
    </lineage>
</organism>